<evidence type="ECO:0000313" key="2">
    <source>
        <dbReference type="Proteomes" id="UP000067444"/>
    </source>
</evidence>
<keyword evidence="2" id="KW-1185">Reference proteome</keyword>
<dbReference type="OrthoDB" id="5500342at2"/>
<name>A0A0K0Y2J8_9RHOB</name>
<accession>A0A0K0Y2J8</accession>
<dbReference type="AlphaFoldDB" id="A0A0K0Y2J8"/>
<dbReference type="InterPro" id="IPR046149">
    <property type="entry name" value="DUF6151"/>
</dbReference>
<organism evidence="1 2">
    <name type="scientific">Octadecabacter temperatus</name>
    <dbReference type="NCBI Taxonomy" id="1458307"/>
    <lineage>
        <taxon>Bacteria</taxon>
        <taxon>Pseudomonadati</taxon>
        <taxon>Pseudomonadota</taxon>
        <taxon>Alphaproteobacteria</taxon>
        <taxon>Rhodobacterales</taxon>
        <taxon>Roseobacteraceae</taxon>
        <taxon>Octadecabacter</taxon>
    </lineage>
</organism>
<dbReference type="EMBL" id="CP012160">
    <property type="protein sequence ID" value="AKS45163.1"/>
    <property type="molecule type" value="Genomic_DNA"/>
</dbReference>
<proteinExistence type="predicted"/>
<protein>
    <submittedName>
        <fullName evidence="1">Uncharacterized protein</fullName>
    </submittedName>
</protein>
<dbReference type="KEGG" id="otm:OSB_06020"/>
<dbReference type="Pfam" id="PF19648">
    <property type="entry name" value="DUF6151"/>
    <property type="match status" value="1"/>
</dbReference>
<dbReference type="STRING" id="1458307.OSB_06020"/>
<reference evidence="1 2" key="1">
    <citation type="journal article" date="2015" name="Genome Announc.">
        <title>Closed Genome Sequence of Octadecabacter temperatus SB1, the First Mesophilic Species of the Genus Octadecabacter.</title>
        <authorList>
            <person name="Voget S."/>
            <person name="Billerbeck S."/>
            <person name="Simon M."/>
            <person name="Daniel R."/>
        </authorList>
    </citation>
    <scope>NUCLEOTIDE SEQUENCE [LARGE SCALE GENOMIC DNA]</scope>
    <source>
        <strain evidence="1 2">SB1</strain>
    </source>
</reference>
<dbReference type="Proteomes" id="UP000067444">
    <property type="component" value="Chromosome"/>
</dbReference>
<sequence length="194" mass="21359">MSDLTLSCQCGTVTGVVQHVTQWSCTRLVCYCSDCQAFANELDAADRVLNEHGGTEIIQVAPSRVMFTQGHEHIACLQFSEKGAFRWYTKCCNTPIGNTAKPSVPFIGLIGNFIKLESATQKAQIGPVRSHCQTQHAAKNWPSDQKRNGYPLGLTMRMMAFIIGWKMRGKGKENPLFTTAGDPIIPPHQSVSKS</sequence>
<gene>
    <name evidence="1" type="ORF">OSB_06020</name>
</gene>
<dbReference type="PATRIC" id="fig|1458307.3.peg.607"/>
<dbReference type="RefSeq" id="WP_049833582.1">
    <property type="nucleotide sequence ID" value="NZ_CP012160.1"/>
</dbReference>
<evidence type="ECO:0000313" key="1">
    <source>
        <dbReference type="EMBL" id="AKS45163.1"/>
    </source>
</evidence>